<comment type="caution">
    <text evidence="1">The sequence shown here is derived from an EMBL/GenBank/DDBJ whole genome shotgun (WGS) entry which is preliminary data.</text>
</comment>
<name>A0ABS3TXU7_9ACTN</name>
<proteinExistence type="predicted"/>
<sequence length="114" mass="12346">MLRAENGKSAPSPNPDLLVRGGFTDEVDGFWVYALSAASPDAFQVCANGNQADIVLIVSGLHSGLIHATWGEGWRSRSVEWREWAKGCAMHVFANGSLLKEPQTGARKVRFCDG</sequence>
<evidence type="ECO:0000313" key="2">
    <source>
        <dbReference type="Proteomes" id="UP000681341"/>
    </source>
</evidence>
<protein>
    <submittedName>
        <fullName evidence="1">Uncharacterized protein</fullName>
    </submittedName>
</protein>
<accession>A0ABS3TXU7</accession>
<dbReference type="RefSeq" id="WP_208494052.1">
    <property type="nucleotide sequence ID" value="NZ_JAGFNP010000001.1"/>
</dbReference>
<reference evidence="1 2" key="1">
    <citation type="submission" date="2021-03" db="EMBL/GenBank/DDBJ databases">
        <title>Glycomyces sp. nov., a novel actinomycete isolated from soil.</title>
        <authorList>
            <person name="Yang X."/>
            <person name="Xu X."/>
        </authorList>
    </citation>
    <scope>NUCLEOTIDE SEQUENCE [LARGE SCALE GENOMIC DNA]</scope>
    <source>
        <strain evidence="1 2">NEAU-S30</strain>
    </source>
</reference>
<gene>
    <name evidence="1" type="ORF">J5V16_00775</name>
</gene>
<keyword evidence="2" id="KW-1185">Reference proteome</keyword>
<organism evidence="1 2">
    <name type="scientific">Glycomyces niveus</name>
    <dbReference type="NCBI Taxonomy" id="2820287"/>
    <lineage>
        <taxon>Bacteria</taxon>
        <taxon>Bacillati</taxon>
        <taxon>Actinomycetota</taxon>
        <taxon>Actinomycetes</taxon>
        <taxon>Glycomycetales</taxon>
        <taxon>Glycomycetaceae</taxon>
        <taxon>Glycomyces</taxon>
    </lineage>
</organism>
<evidence type="ECO:0000313" key="1">
    <source>
        <dbReference type="EMBL" id="MBO3731340.1"/>
    </source>
</evidence>
<dbReference type="Proteomes" id="UP000681341">
    <property type="component" value="Unassembled WGS sequence"/>
</dbReference>
<dbReference type="EMBL" id="JAGFNP010000001">
    <property type="protein sequence ID" value="MBO3731340.1"/>
    <property type="molecule type" value="Genomic_DNA"/>
</dbReference>